<proteinExistence type="predicted"/>
<dbReference type="OrthoDB" id="10006435at2759"/>
<dbReference type="AlphaFoldDB" id="A0A7R8ZJF9"/>
<evidence type="ECO:0000313" key="1">
    <source>
        <dbReference type="EMBL" id="CAD7226048.1"/>
    </source>
</evidence>
<dbReference type="SMART" id="SM00703">
    <property type="entry name" value="NRF"/>
    <property type="match status" value="1"/>
</dbReference>
<accession>A0A7R8ZJF9</accession>
<organism evidence="1">
    <name type="scientific">Cyprideis torosa</name>
    <dbReference type="NCBI Taxonomy" id="163714"/>
    <lineage>
        <taxon>Eukaryota</taxon>
        <taxon>Metazoa</taxon>
        <taxon>Ecdysozoa</taxon>
        <taxon>Arthropoda</taxon>
        <taxon>Crustacea</taxon>
        <taxon>Oligostraca</taxon>
        <taxon>Ostracoda</taxon>
        <taxon>Podocopa</taxon>
        <taxon>Podocopida</taxon>
        <taxon>Cytherocopina</taxon>
        <taxon>Cytheroidea</taxon>
        <taxon>Cytherideidae</taxon>
        <taxon>Cyprideis</taxon>
    </lineage>
</organism>
<dbReference type="EMBL" id="OB660730">
    <property type="protein sequence ID" value="CAD7226048.1"/>
    <property type="molecule type" value="Genomic_DNA"/>
</dbReference>
<dbReference type="GO" id="GO:0016747">
    <property type="term" value="F:acyltransferase activity, transferring groups other than amino-acyl groups"/>
    <property type="evidence" value="ECO:0007669"/>
    <property type="project" value="InterPro"/>
</dbReference>
<dbReference type="Pfam" id="PF01757">
    <property type="entry name" value="Acyl_transf_3"/>
    <property type="match status" value="1"/>
</dbReference>
<protein>
    <submittedName>
        <fullName evidence="1">Uncharacterized protein</fullName>
    </submittedName>
</protein>
<dbReference type="Pfam" id="PF20146">
    <property type="entry name" value="NRF"/>
    <property type="match status" value="1"/>
</dbReference>
<dbReference type="PANTHER" id="PTHR11161:SF0">
    <property type="entry name" value="O-ACYLTRANSFERASE LIKE PROTEIN"/>
    <property type="match status" value="1"/>
</dbReference>
<dbReference type="PANTHER" id="PTHR11161">
    <property type="entry name" value="O-ACYLTRANSFERASE"/>
    <property type="match status" value="1"/>
</dbReference>
<dbReference type="InterPro" id="IPR006621">
    <property type="entry name" value="Nose-resist-to-fluoxetine_N"/>
</dbReference>
<name>A0A7R8ZJF9_9CRUS</name>
<sequence>MAPKLLLVVLTVCLCERVFGTVLQLTPEFDELRARQNWKSHLSPFLLPHFLASSQASNESASPSLEIFLRAQHPNIEYIPNETCKKHFQVYFAEAGKPNVPPWALKMMDSTAVGVPSGMLSNNVWHVGMFSECLSVEADRLEGDGTFPANFLGKYCFVREAYKAEYTPPEFPNDLNDPTALQMRLIAPLLAGGANIFRGVCVPSSCSENDLITAWERTAVDYELAGLDISTYGSCSTSEALEYNRSEISFLTVVAITLALCLAGTAIDLHLRAANKNPKNMGKAVRSVLAFSFYTNLERLMATNVTADNIGCLNGIRVLSMMWIITGHVYQQIPALGSSDIFREYEYWDEFITRSLVSSSVLAVDSFLFMSGFLVTYASMKELRKRKGKINMFLFYFHRYVRLTPVVLMHTWFLATSYIRTGSGPFWNVVAEEQRKLCEDQFWEIPLYIQNIVTPMPMCNGITWYITVDMQLYLITPIILFPLYHFPLAGLIGLVLAILGSIFLRLGLLYYHDVLSIYLWQTLYNSDKLGFEEVYITPWGRASPYLIGMLVSVLFQEAKSRKLKLTKARRQHNSGKTVQVIVGWGVTLATFLTLLTILHPWGGQHDPEIPVHFGRLYSAFYTSIWALGLGWMVIACSFGYGGPLNSFLSWSLFVPLGRLIYAAYLFHILVFFWYNHSLKHIHDNTDERNVFIAFGVATLTMLIALVASLLFESPIMNLEKIFLAPPEQRPKFIGAGAPIPPSNPGNLSMDEMNAMDRGDRDTGRDHSWRLLLCGCSSSLKEPGSTIWLKLAEFRCALISRDVLGPGYDVWASVEWVGIHPVSQVSNFFGSGNNIITKFDRKCLMKWTPFERPETDFLALNERRILRDEE</sequence>
<dbReference type="InterPro" id="IPR002656">
    <property type="entry name" value="Acyl_transf_3_dom"/>
</dbReference>
<reference evidence="1" key="1">
    <citation type="submission" date="2020-11" db="EMBL/GenBank/DDBJ databases">
        <authorList>
            <person name="Tran Van P."/>
        </authorList>
    </citation>
    <scope>NUCLEOTIDE SEQUENCE</scope>
</reference>
<dbReference type="InterPro" id="IPR052728">
    <property type="entry name" value="O2_lipid_transport_reg"/>
</dbReference>
<gene>
    <name evidence="1" type="ORF">CTOB1V02_LOCUS3974</name>
</gene>